<protein>
    <recommendedName>
        <fullName evidence="4">Ammonium transporter AmtB-like domain-containing protein</fullName>
    </recommendedName>
</protein>
<name>A0A840XE87_9MICO</name>
<keyword evidence="1" id="KW-1133">Transmembrane helix</keyword>
<feature type="transmembrane region" description="Helical" evidence="1">
    <location>
        <begin position="247"/>
        <end position="265"/>
    </location>
</feature>
<feature type="transmembrane region" description="Helical" evidence="1">
    <location>
        <begin position="299"/>
        <end position="324"/>
    </location>
</feature>
<comment type="caution">
    <text evidence="2">The sequence shown here is derived from an EMBL/GenBank/DDBJ whole genome shotgun (WGS) entry which is preliminary data.</text>
</comment>
<feature type="transmembrane region" description="Helical" evidence="1">
    <location>
        <begin position="217"/>
        <end position="235"/>
    </location>
</feature>
<gene>
    <name evidence="2" type="ORF">BJ959_000132</name>
</gene>
<dbReference type="AlphaFoldDB" id="A0A840XE87"/>
<sequence>MLASDPVLQLVAAALVLTAAPAAVLLLRPVRRGMLVAAIAAGLAAATSVLALDAQLALREDPLAALLDAAAAAAVTIIVTVVSADRWGSRVPLRAPLAAVQAGIWGGLAIGPVLAATVGTVPSFVQRALDAVDATGVLALFTAPAAALFVLALIPAAAVSVRPGPDSAHAPQPSSTAGLPPRPSRLRSALAIGLLALGAAAWMVGVERVVSDATGRLVVNAGAGILLGVLSWLVVARIVGRGRPRGGAVLGAALGWAAVGAGGAFLAPLGLVAAAVVGASAGTAIVLRAPVGADPVRRAALGIIVATAIGGLIATILADGFGLAASGATLGLLTQVVAVVVVALVSALAALVGWCAAAAAGRLVGAARGRAAEIEAGES</sequence>
<organism evidence="2 3">
    <name type="scientific">Microcella frigidaquae</name>
    <dbReference type="NCBI Taxonomy" id="424758"/>
    <lineage>
        <taxon>Bacteria</taxon>
        <taxon>Bacillati</taxon>
        <taxon>Actinomycetota</taxon>
        <taxon>Actinomycetes</taxon>
        <taxon>Micrococcales</taxon>
        <taxon>Microbacteriaceae</taxon>
        <taxon>Microcella</taxon>
    </lineage>
</organism>
<dbReference type="RefSeq" id="WP_153981183.1">
    <property type="nucleotide sequence ID" value="NZ_BAAANZ010000001.1"/>
</dbReference>
<keyword evidence="1" id="KW-0812">Transmembrane</keyword>
<reference evidence="2 3" key="1">
    <citation type="submission" date="2020-08" db="EMBL/GenBank/DDBJ databases">
        <title>Sequencing the genomes of 1000 actinobacteria strains.</title>
        <authorList>
            <person name="Klenk H.-P."/>
        </authorList>
    </citation>
    <scope>NUCLEOTIDE SEQUENCE [LARGE SCALE GENOMIC DNA]</scope>
    <source>
        <strain evidence="2 3">DSM 23889</strain>
    </source>
</reference>
<dbReference type="EMBL" id="JACHBS010000001">
    <property type="protein sequence ID" value="MBB5616636.1"/>
    <property type="molecule type" value="Genomic_DNA"/>
</dbReference>
<proteinExistence type="predicted"/>
<evidence type="ECO:0000313" key="3">
    <source>
        <dbReference type="Proteomes" id="UP000552883"/>
    </source>
</evidence>
<feature type="transmembrane region" description="Helical" evidence="1">
    <location>
        <begin position="34"/>
        <end position="52"/>
    </location>
</feature>
<feature type="transmembrane region" description="Helical" evidence="1">
    <location>
        <begin position="271"/>
        <end position="287"/>
    </location>
</feature>
<accession>A0A840XE87</accession>
<evidence type="ECO:0008006" key="4">
    <source>
        <dbReference type="Google" id="ProtNLM"/>
    </source>
</evidence>
<feature type="transmembrane region" description="Helical" evidence="1">
    <location>
        <begin position="96"/>
        <end position="118"/>
    </location>
</feature>
<feature type="transmembrane region" description="Helical" evidence="1">
    <location>
        <begin position="188"/>
        <end position="205"/>
    </location>
</feature>
<evidence type="ECO:0000313" key="2">
    <source>
        <dbReference type="EMBL" id="MBB5616636.1"/>
    </source>
</evidence>
<keyword evidence="3" id="KW-1185">Reference proteome</keyword>
<feature type="transmembrane region" description="Helical" evidence="1">
    <location>
        <begin position="6"/>
        <end position="27"/>
    </location>
</feature>
<evidence type="ECO:0000256" key="1">
    <source>
        <dbReference type="SAM" id="Phobius"/>
    </source>
</evidence>
<dbReference type="Proteomes" id="UP000552883">
    <property type="component" value="Unassembled WGS sequence"/>
</dbReference>
<feature type="transmembrane region" description="Helical" evidence="1">
    <location>
        <begin position="138"/>
        <end position="159"/>
    </location>
</feature>
<feature type="transmembrane region" description="Helical" evidence="1">
    <location>
        <begin position="64"/>
        <end position="84"/>
    </location>
</feature>
<keyword evidence="1" id="KW-0472">Membrane</keyword>
<feature type="transmembrane region" description="Helical" evidence="1">
    <location>
        <begin position="336"/>
        <end position="360"/>
    </location>
</feature>